<dbReference type="Gene3D" id="3.60.60.10">
    <property type="entry name" value="Penicillin V Acylase, Chain A"/>
    <property type="match status" value="1"/>
</dbReference>
<gene>
    <name evidence="4" type="ORF">DXN05_23265</name>
</gene>
<dbReference type="AlphaFoldDB" id="A0A3E1NCM1"/>
<dbReference type="PANTHER" id="PTHR35527">
    <property type="entry name" value="CHOLOYLGLYCINE HYDROLASE"/>
    <property type="match status" value="1"/>
</dbReference>
<evidence type="ECO:0000259" key="3">
    <source>
        <dbReference type="Pfam" id="PF02275"/>
    </source>
</evidence>
<dbReference type="OrthoDB" id="1265391at2"/>
<dbReference type="RefSeq" id="WP_116849715.1">
    <property type="nucleotide sequence ID" value="NZ_QTJU01000015.1"/>
</dbReference>
<keyword evidence="2 4" id="KW-0378">Hydrolase</keyword>
<dbReference type="SUPFAM" id="SSF56235">
    <property type="entry name" value="N-terminal nucleophile aminohydrolases (Ntn hydrolases)"/>
    <property type="match status" value="1"/>
</dbReference>
<dbReference type="GO" id="GO:0016787">
    <property type="term" value="F:hydrolase activity"/>
    <property type="evidence" value="ECO:0007669"/>
    <property type="project" value="UniProtKB-KW"/>
</dbReference>
<comment type="similarity">
    <text evidence="1">Belongs to the peptidase C59 family.</text>
</comment>
<dbReference type="CDD" id="cd01902">
    <property type="entry name" value="Ntn_CGH"/>
    <property type="match status" value="1"/>
</dbReference>
<accession>A0A3E1NCM1</accession>
<reference evidence="4 5" key="1">
    <citation type="submission" date="2018-08" db="EMBL/GenBank/DDBJ databases">
        <title>Chitinophagaceae sp. K23C18032701, a novel bacterium isolated from forest soil.</title>
        <authorList>
            <person name="Wang C."/>
        </authorList>
    </citation>
    <scope>NUCLEOTIDE SEQUENCE [LARGE SCALE GENOMIC DNA]</scope>
    <source>
        <strain evidence="4 5">K23C18032701</strain>
    </source>
</reference>
<comment type="caution">
    <text evidence="4">The sequence shown here is derived from an EMBL/GenBank/DDBJ whole genome shotgun (WGS) entry which is preliminary data.</text>
</comment>
<dbReference type="Pfam" id="PF02275">
    <property type="entry name" value="CBAH"/>
    <property type="match status" value="1"/>
</dbReference>
<evidence type="ECO:0000256" key="2">
    <source>
        <dbReference type="ARBA" id="ARBA00022801"/>
    </source>
</evidence>
<dbReference type="EMBL" id="QTJU01000015">
    <property type="protein sequence ID" value="RFM25755.1"/>
    <property type="molecule type" value="Genomic_DNA"/>
</dbReference>
<evidence type="ECO:0000256" key="1">
    <source>
        <dbReference type="ARBA" id="ARBA00006625"/>
    </source>
</evidence>
<dbReference type="InterPro" id="IPR029055">
    <property type="entry name" value="Ntn_hydrolases_N"/>
</dbReference>
<dbReference type="InterPro" id="IPR029132">
    <property type="entry name" value="CBAH/NAAA_C"/>
</dbReference>
<dbReference type="Proteomes" id="UP000261284">
    <property type="component" value="Unassembled WGS sequence"/>
</dbReference>
<sequence>MRNMLKAAIISIAMLTAGAVYYSVACTRVVYKGTNGTILTARSMDWQEDIGTNLWIFPRGMQRDGRVGPQSLKWKSKYGSVIASAYDISTSDGMNEKGLVANLLWLVESEYPKWDQQKPGLSIAAWTQYVLDNFATVAEAVQAMQQESFVVVSDYMPGHHRFATLHLSLSDASGDCAIFEYVAGKLVIHHDPSYTVMTNSPIFNKQLALNEYWKEIGGTIMLPGTNRASDRFVRASFYSEAIPKTDNTRLAVASVFSVIRNCSVPLGISTPNQPNISSTRWRSVSDHTNLVYYFETTLTPNTFWVNFRDVDFSETAPVKKLTLINGETYAGNAVKSFTESKPFVFQGLQLD</sequence>
<organism evidence="4 5">
    <name type="scientific">Deminuibacter soli</name>
    <dbReference type="NCBI Taxonomy" id="2291815"/>
    <lineage>
        <taxon>Bacteria</taxon>
        <taxon>Pseudomonadati</taxon>
        <taxon>Bacteroidota</taxon>
        <taxon>Chitinophagia</taxon>
        <taxon>Chitinophagales</taxon>
        <taxon>Chitinophagaceae</taxon>
        <taxon>Deminuibacter</taxon>
    </lineage>
</organism>
<evidence type="ECO:0000313" key="5">
    <source>
        <dbReference type="Proteomes" id="UP000261284"/>
    </source>
</evidence>
<name>A0A3E1NCM1_9BACT</name>
<keyword evidence="5" id="KW-1185">Reference proteome</keyword>
<dbReference type="PANTHER" id="PTHR35527:SF2">
    <property type="entry name" value="HYDROLASE"/>
    <property type="match status" value="1"/>
</dbReference>
<evidence type="ECO:0000313" key="4">
    <source>
        <dbReference type="EMBL" id="RFM25755.1"/>
    </source>
</evidence>
<dbReference type="InterPro" id="IPR052193">
    <property type="entry name" value="Peptidase_C59"/>
</dbReference>
<protein>
    <submittedName>
        <fullName evidence="4">Linear amide C-N hydrolase</fullName>
    </submittedName>
</protein>
<proteinExistence type="inferred from homology"/>
<feature type="domain" description="Choloylglycine hydrolase/NAAA C-terminal" evidence="3">
    <location>
        <begin position="26"/>
        <end position="312"/>
    </location>
</feature>